<evidence type="ECO:0000256" key="7">
    <source>
        <dbReference type="ARBA" id="ARBA00032572"/>
    </source>
</evidence>
<dbReference type="Proteomes" id="UP000243719">
    <property type="component" value="Unassembled WGS sequence"/>
</dbReference>
<dbReference type="GO" id="GO:0004144">
    <property type="term" value="F:diacylglycerol O-acyltransferase activity"/>
    <property type="evidence" value="ECO:0007669"/>
    <property type="project" value="UniProtKB-EC"/>
</dbReference>
<comment type="catalytic activity">
    <reaction evidence="1">
        <text>2 alpha,alpha'-trehalose 6-mycolate = alpha,alpha'-trehalose 6,6'-bismycolate + alpha,alpha-trehalose</text>
        <dbReference type="Rhea" id="RHEA:23472"/>
        <dbReference type="ChEBI" id="CHEBI:16551"/>
        <dbReference type="ChEBI" id="CHEBI:18195"/>
        <dbReference type="ChEBI" id="CHEBI:18234"/>
        <dbReference type="EC" id="2.3.1.122"/>
    </reaction>
</comment>
<dbReference type="InterPro" id="IPR006311">
    <property type="entry name" value="TAT_signal"/>
</dbReference>
<name>A0A1H2PT42_9BURK</name>
<evidence type="ECO:0000256" key="2">
    <source>
        <dbReference type="ARBA" id="ARBA00005622"/>
    </source>
</evidence>
<sequence length="350" mass="37314">MTRHPRHATDLPRSAQRRNLLTGIGAAAMLAACAAPRPTAPGARFDPGRPMGPTVWDAVSNRYAVDQLPFVSADGARRYRVWLATPRGAVPASGHPLICMTDGNAVADSLTSSDLEAAARAGDLPVIVAIGPDSDTRFDVAARAFDYTPPVRQDGPTFEDETRGRLGGGADLFLDLIARHIMPAVASRVPLDARRLTLWGHSYGGLLVLHTLFRHPTLFTRYAAADPSLWWHQGFILQEAEAALPLPAGQDTTLLLMAGTAPQPAHGPNPTAAARQARALRAAVPPGGARRLAERLAQRAHLAVLYREFPSLSHGPMLPASLRPALELAARGIAHPDNDPAKAGRVKVLD</sequence>
<comment type="catalytic activity">
    <reaction evidence="8">
        <text>an acyl-CoA + a 1,2-diacyl-sn-glycerol = a triacyl-sn-glycerol + CoA</text>
        <dbReference type="Rhea" id="RHEA:10868"/>
        <dbReference type="ChEBI" id="CHEBI:17815"/>
        <dbReference type="ChEBI" id="CHEBI:57287"/>
        <dbReference type="ChEBI" id="CHEBI:58342"/>
        <dbReference type="ChEBI" id="CHEBI:64615"/>
        <dbReference type="EC" id="2.3.1.20"/>
    </reaction>
</comment>
<dbReference type="Pfam" id="PF00756">
    <property type="entry name" value="Esterase"/>
    <property type="match status" value="1"/>
</dbReference>
<dbReference type="EMBL" id="FNLO01000011">
    <property type="protein sequence ID" value="SDV50271.1"/>
    <property type="molecule type" value="Genomic_DNA"/>
</dbReference>
<dbReference type="OrthoDB" id="9784036at2"/>
<dbReference type="RefSeq" id="WP_091911087.1">
    <property type="nucleotide sequence ID" value="NZ_FNLO01000011.1"/>
</dbReference>
<dbReference type="AlphaFoldDB" id="A0A1H2PT42"/>
<evidence type="ECO:0000256" key="3">
    <source>
        <dbReference type="ARBA" id="ARBA00005874"/>
    </source>
</evidence>
<dbReference type="EC" id="2.3.1.122" evidence="4"/>
<gene>
    <name evidence="9" type="ORF">SAMN05216551_11147</name>
</gene>
<evidence type="ECO:0000256" key="1">
    <source>
        <dbReference type="ARBA" id="ARBA00000697"/>
    </source>
</evidence>
<dbReference type="PANTHER" id="PTHR40841">
    <property type="entry name" value="SIDEROPHORE TRIACETYLFUSARININE C ESTERASE"/>
    <property type="match status" value="1"/>
</dbReference>
<dbReference type="PROSITE" id="PS51257">
    <property type="entry name" value="PROKAR_LIPOPROTEIN"/>
    <property type="match status" value="1"/>
</dbReference>
<evidence type="ECO:0000256" key="5">
    <source>
        <dbReference type="ARBA" id="ARBA00013244"/>
    </source>
</evidence>
<accession>A0A1H2PT42</accession>
<organism evidence="9 10">
    <name type="scientific">Chitinasiproducens palmae</name>
    <dbReference type="NCBI Taxonomy" id="1770053"/>
    <lineage>
        <taxon>Bacteria</taxon>
        <taxon>Pseudomonadati</taxon>
        <taxon>Pseudomonadota</taxon>
        <taxon>Betaproteobacteria</taxon>
        <taxon>Burkholderiales</taxon>
        <taxon>Burkholderiaceae</taxon>
        <taxon>Chitinasiproducens</taxon>
    </lineage>
</organism>
<dbReference type="SUPFAM" id="SSF53474">
    <property type="entry name" value="alpha/beta-Hydrolases"/>
    <property type="match status" value="1"/>
</dbReference>
<dbReference type="PROSITE" id="PS51318">
    <property type="entry name" value="TAT"/>
    <property type="match status" value="1"/>
</dbReference>
<reference evidence="10" key="1">
    <citation type="submission" date="2016-09" db="EMBL/GenBank/DDBJ databases">
        <authorList>
            <person name="Varghese N."/>
            <person name="Submissions S."/>
        </authorList>
    </citation>
    <scope>NUCLEOTIDE SEQUENCE [LARGE SCALE GENOMIC DNA]</scope>
    <source>
        <strain evidence="10">JS23</strain>
    </source>
</reference>
<dbReference type="PANTHER" id="PTHR40841:SF2">
    <property type="entry name" value="SIDEROPHORE-DEGRADING ESTERASE (EUROFUNG)"/>
    <property type="match status" value="1"/>
</dbReference>
<dbReference type="GO" id="GO:0016788">
    <property type="term" value="F:hydrolase activity, acting on ester bonds"/>
    <property type="evidence" value="ECO:0007669"/>
    <property type="project" value="TreeGrafter"/>
</dbReference>
<evidence type="ECO:0000313" key="10">
    <source>
        <dbReference type="Proteomes" id="UP000243719"/>
    </source>
</evidence>
<comment type="similarity">
    <text evidence="2">Belongs to the esterase D family.</text>
</comment>
<evidence type="ECO:0000256" key="8">
    <source>
        <dbReference type="ARBA" id="ARBA00048109"/>
    </source>
</evidence>
<comment type="similarity">
    <text evidence="3">Belongs to the mycobacterial A85 antigen family.</text>
</comment>
<dbReference type="EC" id="2.3.1.20" evidence="5"/>
<dbReference type="InterPro" id="IPR052558">
    <property type="entry name" value="Siderophore_Hydrolase_D"/>
</dbReference>
<dbReference type="GO" id="GO:0050348">
    <property type="term" value="F:trehalose O-mycolyltransferase activity"/>
    <property type="evidence" value="ECO:0007669"/>
    <property type="project" value="UniProtKB-EC"/>
</dbReference>
<dbReference type="STRING" id="1770053.SAMN05216551_11147"/>
<evidence type="ECO:0000313" key="9">
    <source>
        <dbReference type="EMBL" id="SDV50271.1"/>
    </source>
</evidence>
<protein>
    <recommendedName>
        <fullName evidence="7">Acyl-CoA:diacylglycerol acyltransferase</fullName>
        <ecNumber evidence="4">2.3.1.122</ecNumber>
        <ecNumber evidence="5">2.3.1.20</ecNumber>
    </recommendedName>
</protein>
<dbReference type="InterPro" id="IPR000801">
    <property type="entry name" value="Esterase-like"/>
</dbReference>
<evidence type="ECO:0000256" key="6">
    <source>
        <dbReference type="ARBA" id="ARBA00022801"/>
    </source>
</evidence>
<dbReference type="InterPro" id="IPR029058">
    <property type="entry name" value="AB_hydrolase_fold"/>
</dbReference>
<proteinExistence type="inferred from homology"/>
<dbReference type="Gene3D" id="3.40.50.1820">
    <property type="entry name" value="alpha/beta hydrolase"/>
    <property type="match status" value="1"/>
</dbReference>
<keyword evidence="10" id="KW-1185">Reference proteome</keyword>
<evidence type="ECO:0000256" key="4">
    <source>
        <dbReference type="ARBA" id="ARBA00012820"/>
    </source>
</evidence>
<keyword evidence="6" id="KW-0378">Hydrolase</keyword>